<sequence>MHVVGSAEERDSWIQRATEALTGSRKRLKVFSVSRWGKERASPFRVLGPRAGAIAAGRAKVAAGAGTNEKGHRVGVEFNFQKNIKTSAPPAATAAAAAADASRLEKSKINEARAQCNQWLKPEHNRVATTIKQHQKHDQQLQQLVKQPGHFTQIEIGRKIALSREFHNNFPCQTVGLSGPVQSKQCWAPKCMQSILTEPSGSESSGWVGMFLLKGKNLAD</sequence>
<evidence type="ECO:0000313" key="1">
    <source>
        <dbReference type="EMBL" id="EDX05602.1"/>
    </source>
</evidence>
<dbReference type="EMBL" id="CM000361">
    <property type="protein sequence ID" value="EDX05602.1"/>
    <property type="molecule type" value="Genomic_DNA"/>
</dbReference>
<accession>B4QAI5</accession>
<name>B4QAI5_DROSI</name>
<dbReference type="AlphaFoldDB" id="B4QAI5"/>
<dbReference type="PhylomeDB" id="B4QAI5"/>
<dbReference type="HOGENOM" id="CLU_109526_0_0_1"/>
<dbReference type="OMA" id="ARAQCNQ"/>
<reference evidence="1 2" key="1">
    <citation type="journal article" date="2007" name="Nature">
        <title>Evolution of genes and genomes on the Drosophila phylogeny.</title>
        <authorList>
            <consortium name="Drosophila 12 Genomes Consortium"/>
            <person name="Clark A.G."/>
            <person name="Eisen M.B."/>
            <person name="Smith D.R."/>
            <person name="Bergman C.M."/>
            <person name="Oliver B."/>
            <person name="Markow T.A."/>
            <person name="Kaufman T.C."/>
            <person name="Kellis M."/>
            <person name="Gelbart W."/>
            <person name="Iyer V.N."/>
            <person name="Pollard D.A."/>
            <person name="Sackton T.B."/>
            <person name="Larracuente A.M."/>
            <person name="Singh N.D."/>
            <person name="Abad J.P."/>
            <person name="Abt D.N."/>
            <person name="Adryan B."/>
            <person name="Aguade M."/>
            <person name="Akashi H."/>
            <person name="Anderson W.W."/>
            <person name="Aquadro C.F."/>
            <person name="Ardell D.H."/>
            <person name="Arguello R."/>
            <person name="Artieri C.G."/>
            <person name="Barbash D.A."/>
            <person name="Barker D."/>
            <person name="Barsanti P."/>
            <person name="Batterham P."/>
            <person name="Batzoglou S."/>
            <person name="Begun D."/>
            <person name="Bhutkar A."/>
            <person name="Blanco E."/>
            <person name="Bosak S.A."/>
            <person name="Bradley R.K."/>
            <person name="Brand A.D."/>
            <person name="Brent M.R."/>
            <person name="Brooks A.N."/>
            <person name="Brown R.H."/>
            <person name="Butlin R.K."/>
            <person name="Caggese C."/>
            <person name="Calvi B.R."/>
            <person name="Bernardo de Carvalho A."/>
            <person name="Caspi A."/>
            <person name="Castrezana S."/>
            <person name="Celniker S.E."/>
            <person name="Chang J.L."/>
            <person name="Chapple C."/>
            <person name="Chatterji S."/>
            <person name="Chinwalla A."/>
            <person name="Civetta A."/>
            <person name="Clifton S.W."/>
            <person name="Comeron J.M."/>
            <person name="Costello J.C."/>
            <person name="Coyne J.A."/>
            <person name="Daub J."/>
            <person name="David R.G."/>
            <person name="Delcher A.L."/>
            <person name="Delehaunty K."/>
            <person name="Do C.B."/>
            <person name="Ebling H."/>
            <person name="Edwards K."/>
            <person name="Eickbush T."/>
            <person name="Evans J.D."/>
            <person name="Filipski A."/>
            <person name="Findeiss S."/>
            <person name="Freyhult E."/>
            <person name="Fulton L."/>
            <person name="Fulton R."/>
            <person name="Garcia A.C."/>
            <person name="Gardiner A."/>
            <person name="Garfield D.A."/>
            <person name="Garvin B.E."/>
            <person name="Gibson G."/>
            <person name="Gilbert D."/>
            <person name="Gnerre S."/>
            <person name="Godfrey J."/>
            <person name="Good R."/>
            <person name="Gotea V."/>
            <person name="Gravely B."/>
            <person name="Greenberg A.J."/>
            <person name="Griffiths-Jones S."/>
            <person name="Gross S."/>
            <person name="Guigo R."/>
            <person name="Gustafson E.A."/>
            <person name="Haerty W."/>
            <person name="Hahn M.W."/>
            <person name="Halligan D.L."/>
            <person name="Halpern A.L."/>
            <person name="Halter G.M."/>
            <person name="Han M.V."/>
            <person name="Heger A."/>
            <person name="Hillier L."/>
            <person name="Hinrichs A.S."/>
            <person name="Holmes I."/>
            <person name="Hoskins R.A."/>
            <person name="Hubisz M.J."/>
            <person name="Hultmark D."/>
            <person name="Huntley M.A."/>
            <person name="Jaffe D.B."/>
            <person name="Jagadeeshan S."/>
            <person name="Jeck W.R."/>
            <person name="Johnson J."/>
            <person name="Jones C.D."/>
            <person name="Jordan W.C."/>
            <person name="Karpen G.H."/>
            <person name="Kataoka E."/>
            <person name="Keightley P.D."/>
            <person name="Kheradpour P."/>
            <person name="Kirkness E.F."/>
            <person name="Koerich L.B."/>
            <person name="Kristiansen K."/>
            <person name="Kudrna D."/>
            <person name="Kulathinal R.J."/>
            <person name="Kumar S."/>
            <person name="Kwok R."/>
            <person name="Lander E."/>
            <person name="Langley C.H."/>
            <person name="Lapoint R."/>
            <person name="Lazzaro B.P."/>
            <person name="Lee S.J."/>
            <person name="Levesque L."/>
            <person name="Li R."/>
            <person name="Lin C.F."/>
            <person name="Lin M.F."/>
            <person name="Lindblad-Toh K."/>
            <person name="Llopart A."/>
            <person name="Long M."/>
            <person name="Low L."/>
            <person name="Lozovsky E."/>
            <person name="Lu J."/>
            <person name="Luo M."/>
            <person name="Machado C.A."/>
            <person name="Makalowski W."/>
            <person name="Marzo M."/>
            <person name="Matsuda M."/>
            <person name="Matzkin L."/>
            <person name="McAllister B."/>
            <person name="McBride C.S."/>
            <person name="McKernan B."/>
            <person name="McKernan K."/>
            <person name="Mendez-Lago M."/>
            <person name="Minx P."/>
            <person name="Mollenhauer M.U."/>
            <person name="Montooth K."/>
            <person name="Mount S.M."/>
            <person name="Mu X."/>
            <person name="Myers E."/>
            <person name="Negre B."/>
            <person name="Newfeld S."/>
            <person name="Nielsen R."/>
            <person name="Noor M.A."/>
            <person name="O'Grady P."/>
            <person name="Pachter L."/>
            <person name="Papaceit M."/>
            <person name="Parisi M.J."/>
            <person name="Parisi M."/>
            <person name="Parts L."/>
            <person name="Pedersen J.S."/>
            <person name="Pesole G."/>
            <person name="Phillippy A.M."/>
            <person name="Ponting C.P."/>
            <person name="Pop M."/>
            <person name="Porcelli D."/>
            <person name="Powell J.R."/>
            <person name="Prohaska S."/>
            <person name="Pruitt K."/>
            <person name="Puig M."/>
            <person name="Quesneville H."/>
            <person name="Ram K.R."/>
            <person name="Rand D."/>
            <person name="Rasmussen M.D."/>
            <person name="Reed L.K."/>
            <person name="Reenan R."/>
            <person name="Reily A."/>
            <person name="Remington K.A."/>
            <person name="Rieger T.T."/>
            <person name="Ritchie M.G."/>
            <person name="Robin C."/>
            <person name="Rogers Y.H."/>
            <person name="Rohde C."/>
            <person name="Rozas J."/>
            <person name="Rubenfield M.J."/>
            <person name="Ruiz A."/>
            <person name="Russo S."/>
            <person name="Salzberg S.L."/>
            <person name="Sanchez-Gracia A."/>
            <person name="Saranga D.J."/>
            <person name="Sato H."/>
            <person name="Schaeffer S.W."/>
            <person name="Schatz M.C."/>
            <person name="Schlenke T."/>
            <person name="Schwartz R."/>
            <person name="Segarra C."/>
            <person name="Singh R.S."/>
            <person name="Sirot L."/>
            <person name="Sirota M."/>
            <person name="Sisneros N.B."/>
            <person name="Smith C.D."/>
            <person name="Smith T.F."/>
            <person name="Spieth J."/>
            <person name="Stage D.E."/>
            <person name="Stark A."/>
            <person name="Stephan W."/>
            <person name="Strausberg R.L."/>
            <person name="Strempel S."/>
            <person name="Sturgill D."/>
            <person name="Sutton G."/>
            <person name="Sutton G.G."/>
            <person name="Tao W."/>
            <person name="Teichmann S."/>
            <person name="Tobari Y.N."/>
            <person name="Tomimura Y."/>
            <person name="Tsolas J.M."/>
            <person name="Valente V.L."/>
            <person name="Venter E."/>
            <person name="Venter J.C."/>
            <person name="Vicario S."/>
            <person name="Vieira F.G."/>
            <person name="Vilella A.J."/>
            <person name="Villasante A."/>
            <person name="Walenz B."/>
            <person name="Wang J."/>
            <person name="Wasserman M."/>
            <person name="Watts T."/>
            <person name="Wilson D."/>
            <person name="Wilson R.K."/>
            <person name="Wing R.A."/>
            <person name="Wolfner M.F."/>
            <person name="Wong A."/>
            <person name="Wong G.K."/>
            <person name="Wu C.I."/>
            <person name="Wu G."/>
            <person name="Yamamoto D."/>
            <person name="Yang H.P."/>
            <person name="Yang S.P."/>
            <person name="Yorke J.A."/>
            <person name="Yoshida K."/>
            <person name="Zdobnov E."/>
            <person name="Zhang P."/>
            <person name="Zhang Y."/>
            <person name="Zimin A.V."/>
            <person name="Baldwin J."/>
            <person name="Abdouelleil A."/>
            <person name="Abdulkadir J."/>
            <person name="Abebe A."/>
            <person name="Abera B."/>
            <person name="Abreu J."/>
            <person name="Acer S.C."/>
            <person name="Aftuck L."/>
            <person name="Alexander A."/>
            <person name="An P."/>
            <person name="Anderson E."/>
            <person name="Anderson S."/>
            <person name="Arachi H."/>
            <person name="Azer M."/>
            <person name="Bachantsang P."/>
            <person name="Barry A."/>
            <person name="Bayul T."/>
            <person name="Berlin A."/>
            <person name="Bessette D."/>
            <person name="Bloom T."/>
            <person name="Blye J."/>
            <person name="Boguslavskiy L."/>
            <person name="Bonnet C."/>
            <person name="Boukhgalter B."/>
            <person name="Bourzgui I."/>
            <person name="Brown A."/>
            <person name="Cahill P."/>
            <person name="Channer S."/>
            <person name="Cheshatsang Y."/>
            <person name="Chuda L."/>
            <person name="Citroen M."/>
            <person name="Collymore A."/>
            <person name="Cooke P."/>
            <person name="Costello M."/>
            <person name="D'Aco K."/>
            <person name="Daza R."/>
            <person name="De Haan G."/>
            <person name="DeGray S."/>
            <person name="DeMaso C."/>
            <person name="Dhargay N."/>
            <person name="Dooley K."/>
            <person name="Dooley E."/>
            <person name="Doricent M."/>
            <person name="Dorje P."/>
            <person name="Dorjee K."/>
            <person name="Dupes A."/>
            <person name="Elong R."/>
            <person name="Falk J."/>
            <person name="Farina A."/>
            <person name="Faro S."/>
            <person name="Ferguson D."/>
            <person name="Fisher S."/>
            <person name="Foley C.D."/>
            <person name="Franke A."/>
            <person name="Friedrich D."/>
            <person name="Gadbois L."/>
            <person name="Gearin G."/>
            <person name="Gearin C.R."/>
            <person name="Giannoukos G."/>
            <person name="Goode T."/>
            <person name="Graham J."/>
            <person name="Grandbois E."/>
            <person name="Grewal S."/>
            <person name="Gyaltsen K."/>
            <person name="Hafez N."/>
            <person name="Hagos B."/>
            <person name="Hall J."/>
            <person name="Henson C."/>
            <person name="Hollinger A."/>
            <person name="Honan T."/>
            <person name="Huard M.D."/>
            <person name="Hughes L."/>
            <person name="Hurhula B."/>
            <person name="Husby M.E."/>
            <person name="Kamat A."/>
            <person name="Kanga B."/>
            <person name="Kashin S."/>
            <person name="Khazanovich D."/>
            <person name="Kisner P."/>
            <person name="Lance K."/>
            <person name="Lara M."/>
            <person name="Lee W."/>
            <person name="Lennon N."/>
            <person name="Letendre F."/>
            <person name="LeVine R."/>
            <person name="Lipovsky A."/>
            <person name="Liu X."/>
            <person name="Liu J."/>
            <person name="Liu S."/>
            <person name="Lokyitsang T."/>
            <person name="Lokyitsang Y."/>
            <person name="Lubonja R."/>
            <person name="Lui A."/>
            <person name="MacDonald P."/>
            <person name="Magnisalis V."/>
            <person name="Maru K."/>
            <person name="Matthews C."/>
            <person name="McCusker W."/>
            <person name="McDonough S."/>
            <person name="Mehta T."/>
            <person name="Meldrim J."/>
            <person name="Meneus L."/>
            <person name="Mihai O."/>
            <person name="Mihalev A."/>
            <person name="Mihova T."/>
            <person name="Mittelman R."/>
            <person name="Mlenga V."/>
            <person name="Montmayeur A."/>
            <person name="Mulrain L."/>
            <person name="Navidi A."/>
            <person name="Naylor J."/>
            <person name="Negash T."/>
            <person name="Nguyen T."/>
            <person name="Nguyen N."/>
            <person name="Nicol R."/>
            <person name="Norbu C."/>
            <person name="Norbu N."/>
            <person name="Novod N."/>
            <person name="O'Neill B."/>
            <person name="Osman S."/>
            <person name="Markiewicz E."/>
            <person name="Oyono O.L."/>
            <person name="Patti C."/>
            <person name="Phunkhang P."/>
            <person name="Pierre F."/>
            <person name="Priest M."/>
            <person name="Raghuraman S."/>
            <person name="Rege F."/>
            <person name="Reyes R."/>
            <person name="Rise C."/>
            <person name="Rogov P."/>
            <person name="Ross K."/>
            <person name="Ryan E."/>
            <person name="Settipalli S."/>
            <person name="Shea T."/>
            <person name="Sherpa N."/>
            <person name="Shi L."/>
            <person name="Shih D."/>
            <person name="Sparrow T."/>
            <person name="Spaulding J."/>
            <person name="Stalker J."/>
            <person name="Stange-Thomann N."/>
            <person name="Stavropoulos S."/>
            <person name="Stone C."/>
            <person name="Strader C."/>
            <person name="Tesfaye S."/>
            <person name="Thomson T."/>
            <person name="Thoulutsang Y."/>
            <person name="Thoulutsang D."/>
            <person name="Topham K."/>
            <person name="Topping I."/>
            <person name="Tsamla T."/>
            <person name="Vassiliev H."/>
            <person name="Vo A."/>
            <person name="Wangchuk T."/>
            <person name="Wangdi T."/>
            <person name="Weiand M."/>
            <person name="Wilkinson J."/>
            <person name="Wilson A."/>
            <person name="Yadav S."/>
            <person name="Young G."/>
            <person name="Yu Q."/>
            <person name="Zembek L."/>
            <person name="Zhong D."/>
            <person name="Zimmer A."/>
            <person name="Zwirko Z."/>
            <person name="Jaffe D.B."/>
            <person name="Alvarez P."/>
            <person name="Brockman W."/>
            <person name="Butler J."/>
            <person name="Chin C."/>
            <person name="Gnerre S."/>
            <person name="Grabherr M."/>
            <person name="Kleber M."/>
            <person name="Mauceli E."/>
            <person name="MacCallum I."/>
        </authorList>
    </citation>
    <scope>NUCLEOTIDE SEQUENCE [LARGE SCALE GENOMIC DNA]</scope>
    <source>
        <strain evidence="2">white501</strain>
    </source>
</reference>
<gene>
    <name evidence="1" type="primary">Dsim\GD21709</name>
    <name evidence="1" type="ORF">Dsim_GD21709</name>
</gene>
<evidence type="ECO:0000313" key="2">
    <source>
        <dbReference type="Proteomes" id="UP000000304"/>
    </source>
</evidence>
<protein>
    <submittedName>
        <fullName evidence="1">GD21709</fullName>
    </submittedName>
</protein>
<keyword evidence="2" id="KW-1185">Reference proteome</keyword>
<dbReference type="Proteomes" id="UP000000304">
    <property type="component" value="Chromosome 2L"/>
</dbReference>
<proteinExistence type="predicted"/>
<organism evidence="1 2">
    <name type="scientific">Drosophila simulans</name>
    <name type="common">Fruit fly</name>
    <dbReference type="NCBI Taxonomy" id="7240"/>
    <lineage>
        <taxon>Eukaryota</taxon>
        <taxon>Metazoa</taxon>
        <taxon>Ecdysozoa</taxon>
        <taxon>Arthropoda</taxon>
        <taxon>Hexapoda</taxon>
        <taxon>Insecta</taxon>
        <taxon>Pterygota</taxon>
        <taxon>Neoptera</taxon>
        <taxon>Endopterygota</taxon>
        <taxon>Diptera</taxon>
        <taxon>Brachycera</taxon>
        <taxon>Muscomorpha</taxon>
        <taxon>Ephydroidea</taxon>
        <taxon>Drosophilidae</taxon>
        <taxon>Drosophila</taxon>
        <taxon>Sophophora</taxon>
    </lineage>
</organism>